<organism evidence="8 9">
    <name type="scientific">Pseudonocardia aurantiaca</name>
    <dbReference type="NCBI Taxonomy" id="75290"/>
    <lineage>
        <taxon>Bacteria</taxon>
        <taxon>Bacillati</taxon>
        <taxon>Actinomycetota</taxon>
        <taxon>Actinomycetes</taxon>
        <taxon>Pseudonocardiales</taxon>
        <taxon>Pseudonocardiaceae</taxon>
        <taxon>Pseudonocardia</taxon>
    </lineage>
</organism>
<dbReference type="Pfam" id="PF01593">
    <property type="entry name" value="Amino_oxidase"/>
    <property type="match status" value="1"/>
</dbReference>
<comment type="similarity">
    <text evidence="2 5">Belongs to the carotenoid/retinoid oxidoreductase family.</text>
</comment>
<dbReference type="PANTHER" id="PTHR43734:SF1">
    <property type="entry name" value="PHYTOENE DESATURASE"/>
    <property type="match status" value="1"/>
</dbReference>
<dbReference type="PROSITE" id="PS00982">
    <property type="entry name" value="PHYTOENE_DH"/>
    <property type="match status" value="1"/>
</dbReference>
<evidence type="ECO:0000256" key="2">
    <source>
        <dbReference type="ARBA" id="ARBA00006046"/>
    </source>
</evidence>
<proteinExistence type="inferred from homology"/>
<dbReference type="GO" id="GO:0016491">
    <property type="term" value="F:oxidoreductase activity"/>
    <property type="evidence" value="ECO:0007669"/>
    <property type="project" value="UniProtKB-KW"/>
</dbReference>
<reference evidence="9" key="1">
    <citation type="journal article" date="2019" name="Int. J. Syst. Evol. Microbiol.">
        <title>The Global Catalogue of Microorganisms (GCM) 10K type strain sequencing project: providing services to taxonomists for standard genome sequencing and annotation.</title>
        <authorList>
            <consortium name="The Broad Institute Genomics Platform"/>
            <consortium name="The Broad Institute Genome Sequencing Center for Infectious Disease"/>
            <person name="Wu L."/>
            <person name="Ma J."/>
        </authorList>
    </citation>
    <scope>NUCLEOTIDE SEQUENCE [LARGE SCALE GENOMIC DNA]</scope>
    <source>
        <strain evidence="9">JCM 12165</strain>
    </source>
</reference>
<evidence type="ECO:0000256" key="4">
    <source>
        <dbReference type="ARBA" id="ARBA00023002"/>
    </source>
</evidence>
<dbReference type="SUPFAM" id="SSF51905">
    <property type="entry name" value="FAD/NAD(P)-binding domain"/>
    <property type="match status" value="1"/>
</dbReference>
<dbReference type="NCBIfam" id="TIGR02734">
    <property type="entry name" value="crtI_fam"/>
    <property type="match status" value="1"/>
</dbReference>
<dbReference type="RefSeq" id="WP_343984552.1">
    <property type="nucleotide sequence ID" value="NZ_BAAAJG010000024.1"/>
</dbReference>
<evidence type="ECO:0000259" key="7">
    <source>
        <dbReference type="Pfam" id="PF01593"/>
    </source>
</evidence>
<dbReference type="Gene3D" id="3.50.50.60">
    <property type="entry name" value="FAD/NAD(P)-binding domain"/>
    <property type="match status" value="2"/>
</dbReference>
<keyword evidence="6" id="KW-0812">Transmembrane</keyword>
<dbReference type="InterPro" id="IPR008150">
    <property type="entry name" value="Phytoene_DH_bac_CS"/>
</dbReference>
<keyword evidence="6" id="KW-1133">Transmembrane helix</keyword>
<comment type="caution">
    <text evidence="8">The sequence shown here is derived from an EMBL/GenBank/DDBJ whole genome shotgun (WGS) entry which is preliminary data.</text>
</comment>
<evidence type="ECO:0000313" key="9">
    <source>
        <dbReference type="Proteomes" id="UP001597145"/>
    </source>
</evidence>
<feature type="transmembrane region" description="Helical" evidence="6">
    <location>
        <begin position="12"/>
        <end position="30"/>
    </location>
</feature>
<dbReference type="PANTHER" id="PTHR43734">
    <property type="entry name" value="PHYTOENE DESATURASE"/>
    <property type="match status" value="1"/>
</dbReference>
<keyword evidence="4 5" id="KW-0560">Oxidoreductase</keyword>
<dbReference type="InterPro" id="IPR014105">
    <property type="entry name" value="Carotenoid/retinoid_OxRdtase"/>
</dbReference>
<keyword evidence="6" id="KW-0472">Membrane</keyword>
<keyword evidence="9" id="KW-1185">Reference proteome</keyword>
<evidence type="ECO:0000256" key="6">
    <source>
        <dbReference type="SAM" id="Phobius"/>
    </source>
</evidence>
<accession>A0ABW4FFC7</accession>
<dbReference type="InterPro" id="IPR002937">
    <property type="entry name" value="Amino_oxidase"/>
</dbReference>
<protein>
    <submittedName>
        <fullName evidence="8">Phytoene desaturase family protein</fullName>
        <ecNumber evidence="8">1.-.-.-</ecNumber>
    </submittedName>
</protein>
<gene>
    <name evidence="8" type="primary">crtI</name>
    <name evidence="8" type="ORF">ACFSCY_07955</name>
</gene>
<dbReference type="EC" id="1.-.-.-" evidence="8"/>
<keyword evidence="3 5" id="KW-0125">Carotenoid biosynthesis</keyword>
<sequence>MTRTVPGRTDHVVVVGAGLAGLSAALHLLGTGRRVTLLERDAYPGGRAGRLDLDTERGTYRVDTGPTVLTMPDLLDEAFAAVGEKAADRLDLVELDPAYQAHFADGSTMDVHTDAAAMEHEVRSVCGPAAAAGYVRMRDWLTRLYRAEIDSFIGANLDSPLALLGPDLARLAALGGFGRLGPRVARMLPDERLQRIFSFQALYAGVPPHRALAAYGVIAYMDTIGGVFFPRGGMRQVGQALADAATDAGAEIHYGRAATGLERRGGRVTAVRHTSAGAAAADGGDTVRLECDAVVLTPDLPIVHRLLGRAPRRAFPLRYSPSAVVLHAGVARARPELAHHTISFGAAWRRTFREIVDEGRLMSDPSLLVTRPTATDPTLAPPGSDLLFVLAPCPNLDRGPIDWARVGPAYRDELLGVLESRGHPGLGTLTGDLGDVEVSRLVTPADWAAEGMAAGTPFSAAHTVAQTGPFRPRNLVRGLLNAVVAGCGTTPGVGIPPVLISGRLAAERITGASTRARRVPAAL</sequence>
<dbReference type="EMBL" id="JBHUCP010000005">
    <property type="protein sequence ID" value="MFD1529375.1"/>
    <property type="molecule type" value="Genomic_DNA"/>
</dbReference>
<dbReference type="InterPro" id="IPR036188">
    <property type="entry name" value="FAD/NAD-bd_sf"/>
</dbReference>
<evidence type="ECO:0000256" key="3">
    <source>
        <dbReference type="ARBA" id="ARBA00022746"/>
    </source>
</evidence>
<feature type="domain" description="Amine oxidase" evidence="7">
    <location>
        <begin position="19"/>
        <end position="509"/>
    </location>
</feature>
<evidence type="ECO:0000313" key="8">
    <source>
        <dbReference type="EMBL" id="MFD1529375.1"/>
    </source>
</evidence>
<dbReference type="Proteomes" id="UP001597145">
    <property type="component" value="Unassembled WGS sequence"/>
</dbReference>
<comment type="pathway">
    <text evidence="1 5">Carotenoid biosynthesis.</text>
</comment>
<evidence type="ECO:0000256" key="5">
    <source>
        <dbReference type="RuleBase" id="RU362075"/>
    </source>
</evidence>
<name>A0ABW4FFC7_9PSEU</name>
<evidence type="ECO:0000256" key="1">
    <source>
        <dbReference type="ARBA" id="ARBA00004829"/>
    </source>
</evidence>